<evidence type="ECO:0000259" key="1">
    <source>
        <dbReference type="PROSITE" id="PS50943"/>
    </source>
</evidence>
<organism evidence="2 3">
    <name type="scientific">Funiculus sociatus GB2-A5</name>
    <dbReference type="NCBI Taxonomy" id="2933946"/>
    <lineage>
        <taxon>Bacteria</taxon>
        <taxon>Bacillati</taxon>
        <taxon>Cyanobacteriota</taxon>
        <taxon>Cyanophyceae</taxon>
        <taxon>Coleofasciculales</taxon>
        <taxon>Coleofasciculaceae</taxon>
        <taxon>Funiculus</taxon>
    </lineage>
</organism>
<gene>
    <name evidence="2" type="ORF">NDI37_03055</name>
</gene>
<dbReference type="EMBL" id="JAMPKK010000004">
    <property type="protein sequence ID" value="MEP0863444.1"/>
    <property type="molecule type" value="Genomic_DNA"/>
</dbReference>
<dbReference type="InterPro" id="IPR001387">
    <property type="entry name" value="Cro/C1-type_HTH"/>
</dbReference>
<proteinExistence type="predicted"/>
<accession>A0ABV0JJ36</accession>
<reference evidence="2 3" key="1">
    <citation type="submission" date="2022-04" db="EMBL/GenBank/DDBJ databases">
        <title>Positive selection, recombination, and allopatry shape intraspecific diversity of widespread and dominant cyanobacteria.</title>
        <authorList>
            <person name="Wei J."/>
            <person name="Shu W."/>
            <person name="Hu C."/>
        </authorList>
    </citation>
    <scope>NUCLEOTIDE SEQUENCE [LARGE SCALE GENOMIC DNA]</scope>
    <source>
        <strain evidence="2 3">GB2-A5</strain>
    </source>
</reference>
<feature type="domain" description="HTH cro/C1-type" evidence="1">
    <location>
        <begin position="8"/>
        <end position="63"/>
    </location>
</feature>
<sequence length="80" mass="8885">MGRAGQALKQTLETYSISQNKLAVVLGIERTIVNRWFHERADPTAETVADIVKALKGIEPAAAKKFVELYLGKLVEDEDE</sequence>
<keyword evidence="3" id="KW-1185">Reference proteome</keyword>
<dbReference type="Gene3D" id="1.10.260.40">
    <property type="entry name" value="lambda repressor-like DNA-binding domains"/>
    <property type="match status" value="1"/>
</dbReference>
<dbReference type="Proteomes" id="UP001442494">
    <property type="component" value="Unassembled WGS sequence"/>
</dbReference>
<evidence type="ECO:0000313" key="2">
    <source>
        <dbReference type="EMBL" id="MEP0863444.1"/>
    </source>
</evidence>
<protein>
    <submittedName>
        <fullName evidence="2">Helix-turn-helix domain-containing protein</fullName>
    </submittedName>
</protein>
<dbReference type="PROSITE" id="PS50943">
    <property type="entry name" value="HTH_CROC1"/>
    <property type="match status" value="1"/>
</dbReference>
<dbReference type="RefSeq" id="WP_190421965.1">
    <property type="nucleotide sequence ID" value="NZ_JAMPKK010000004.1"/>
</dbReference>
<dbReference type="CDD" id="cd00093">
    <property type="entry name" value="HTH_XRE"/>
    <property type="match status" value="1"/>
</dbReference>
<dbReference type="InterPro" id="IPR010982">
    <property type="entry name" value="Lambda_DNA-bd_dom_sf"/>
</dbReference>
<evidence type="ECO:0000313" key="3">
    <source>
        <dbReference type="Proteomes" id="UP001442494"/>
    </source>
</evidence>
<name>A0ABV0JJ36_9CYAN</name>
<dbReference type="SUPFAM" id="SSF47413">
    <property type="entry name" value="lambda repressor-like DNA-binding domains"/>
    <property type="match status" value="1"/>
</dbReference>
<dbReference type="Pfam" id="PF01381">
    <property type="entry name" value="HTH_3"/>
    <property type="match status" value="1"/>
</dbReference>
<comment type="caution">
    <text evidence="2">The sequence shown here is derived from an EMBL/GenBank/DDBJ whole genome shotgun (WGS) entry which is preliminary data.</text>
</comment>